<dbReference type="GeneID" id="8857687"/>
<protein>
    <submittedName>
        <fullName evidence="3">Predicted protein</fullName>
    </submittedName>
</protein>
<dbReference type="KEGG" id="ngr:NAEGRDRAFT_74419"/>
<dbReference type="VEuPathDB" id="AmoebaDB:NAEGRDRAFT_74419"/>
<dbReference type="Pfam" id="PF00149">
    <property type="entry name" value="Metallophos"/>
    <property type="match status" value="1"/>
</dbReference>
<dbReference type="GO" id="GO:0016787">
    <property type="term" value="F:hydrolase activity"/>
    <property type="evidence" value="ECO:0007669"/>
    <property type="project" value="InterPro"/>
</dbReference>
<name>D2VZA2_NAEGR</name>
<dbReference type="InterPro" id="IPR051158">
    <property type="entry name" value="Metallophosphoesterase_sf"/>
</dbReference>
<gene>
    <name evidence="3" type="ORF">NAEGRDRAFT_74419</name>
</gene>
<dbReference type="Proteomes" id="UP000006671">
    <property type="component" value="Unassembled WGS sequence"/>
</dbReference>
<dbReference type="OrthoDB" id="783096at2759"/>
<dbReference type="RefSeq" id="XP_002670555.1">
    <property type="nucleotide sequence ID" value="XM_002670509.1"/>
</dbReference>
<sequence>MNKFLFLFFSLLLLISTYSLTQYTDLIISNPELKNKLKPYKINTHHLHQLARFISKKTQHLQHIEVIKYSIKTRRENAKPIKIAQFTDLHYDAFEDPPTLPQHLENEMIQKILEEKPDYVLITGDFVHGEVIHSSRGIVNDILKPMKIALQQIHNDTKQRIYSVFGNHDLHTGQRHFLKQVLEYGNMTVVLDNEYYYDEDNDIVIIGLPDYHKDDFNPVRLANLISKNPKITNNSTHIVMSHVPDSASCLIEKQGKIPKYENCKGVQTDVLLTGHTHAGQFKIFGWSIVQFIFQKLPESVIQFLLKSMKFKNPIDNWDWNEGMFETNENNHLVPLLESHRQTMSLREGKSFFNINRGVGGHFGIRLACQPEMTLLEFD</sequence>
<dbReference type="Gene3D" id="3.60.21.10">
    <property type="match status" value="1"/>
</dbReference>
<dbReference type="InterPro" id="IPR029052">
    <property type="entry name" value="Metallo-depent_PP-like"/>
</dbReference>
<accession>D2VZA2</accession>
<dbReference type="PANTHER" id="PTHR31302">
    <property type="entry name" value="TRANSMEMBRANE PROTEIN WITH METALLOPHOSPHOESTERASE DOMAIN-RELATED"/>
    <property type="match status" value="1"/>
</dbReference>
<evidence type="ECO:0000313" key="4">
    <source>
        <dbReference type="Proteomes" id="UP000006671"/>
    </source>
</evidence>
<feature type="chain" id="PRO_5003038480" evidence="1">
    <location>
        <begin position="22"/>
        <end position="378"/>
    </location>
</feature>
<dbReference type="InParanoid" id="D2VZA2"/>
<evidence type="ECO:0000256" key="1">
    <source>
        <dbReference type="SAM" id="SignalP"/>
    </source>
</evidence>
<dbReference type="PANTHER" id="PTHR31302:SF0">
    <property type="entry name" value="TRANSMEMBRANE PROTEIN WITH METALLOPHOSPHOESTERASE DOMAIN"/>
    <property type="match status" value="1"/>
</dbReference>
<evidence type="ECO:0000313" key="3">
    <source>
        <dbReference type="EMBL" id="EFC37811.1"/>
    </source>
</evidence>
<keyword evidence="4" id="KW-1185">Reference proteome</keyword>
<dbReference type="AlphaFoldDB" id="D2VZA2"/>
<dbReference type="OMA" id="NSTHIVM"/>
<evidence type="ECO:0000259" key="2">
    <source>
        <dbReference type="Pfam" id="PF00149"/>
    </source>
</evidence>
<feature type="signal peptide" evidence="1">
    <location>
        <begin position="1"/>
        <end position="21"/>
    </location>
</feature>
<reference evidence="3 4" key="1">
    <citation type="journal article" date="2010" name="Cell">
        <title>The genome of Naegleria gruberi illuminates early eukaryotic versatility.</title>
        <authorList>
            <person name="Fritz-Laylin L.K."/>
            <person name="Prochnik S.E."/>
            <person name="Ginger M.L."/>
            <person name="Dacks J.B."/>
            <person name="Carpenter M.L."/>
            <person name="Field M.C."/>
            <person name="Kuo A."/>
            <person name="Paredez A."/>
            <person name="Chapman J."/>
            <person name="Pham J."/>
            <person name="Shu S."/>
            <person name="Neupane R."/>
            <person name="Cipriano M."/>
            <person name="Mancuso J."/>
            <person name="Tu H."/>
            <person name="Salamov A."/>
            <person name="Lindquist E."/>
            <person name="Shapiro H."/>
            <person name="Lucas S."/>
            <person name="Grigoriev I.V."/>
            <person name="Cande W.Z."/>
            <person name="Fulton C."/>
            <person name="Rokhsar D.S."/>
            <person name="Dawson S.C."/>
        </authorList>
    </citation>
    <scope>NUCLEOTIDE SEQUENCE [LARGE SCALE GENOMIC DNA]</scope>
    <source>
        <strain evidence="3 4">NEG-M</strain>
    </source>
</reference>
<dbReference type="EMBL" id="GG738914">
    <property type="protein sequence ID" value="EFC37811.1"/>
    <property type="molecule type" value="Genomic_DNA"/>
</dbReference>
<dbReference type="SUPFAM" id="SSF56300">
    <property type="entry name" value="Metallo-dependent phosphatases"/>
    <property type="match status" value="1"/>
</dbReference>
<keyword evidence="1" id="KW-0732">Signal</keyword>
<proteinExistence type="predicted"/>
<dbReference type="InterPro" id="IPR004843">
    <property type="entry name" value="Calcineurin-like_PHP"/>
</dbReference>
<organism evidence="4">
    <name type="scientific">Naegleria gruberi</name>
    <name type="common">Amoeba</name>
    <dbReference type="NCBI Taxonomy" id="5762"/>
    <lineage>
        <taxon>Eukaryota</taxon>
        <taxon>Discoba</taxon>
        <taxon>Heterolobosea</taxon>
        <taxon>Tetramitia</taxon>
        <taxon>Eutetramitia</taxon>
        <taxon>Vahlkampfiidae</taxon>
        <taxon>Naegleria</taxon>
    </lineage>
</organism>
<feature type="domain" description="Calcineurin-like phosphoesterase" evidence="2">
    <location>
        <begin position="81"/>
        <end position="278"/>
    </location>
</feature>